<name>A0ABY7NWU8_9ACTN</name>
<sequence length="73" mass="7756">MTRSYNGTYRTLLALAVNLDIRRRLEEGAVDAHAAAAMHAVRFAAAILHRGFRGGCPSGVRDPAVCGCVMGRG</sequence>
<evidence type="ECO:0000313" key="1">
    <source>
        <dbReference type="EMBL" id="WBO61573.1"/>
    </source>
</evidence>
<dbReference type="EMBL" id="CP115300">
    <property type="protein sequence ID" value="WBO61573.1"/>
    <property type="molecule type" value="Genomic_DNA"/>
</dbReference>
<dbReference type="RefSeq" id="WP_270079534.1">
    <property type="nucleotide sequence ID" value="NZ_CP115300.1"/>
</dbReference>
<proteinExistence type="predicted"/>
<evidence type="ECO:0000313" key="2">
    <source>
        <dbReference type="Proteomes" id="UP001212326"/>
    </source>
</evidence>
<gene>
    <name evidence="1" type="ORF">O1G22_01170</name>
</gene>
<dbReference type="Proteomes" id="UP001212326">
    <property type="component" value="Chromosome"/>
</dbReference>
<reference evidence="1 2" key="1">
    <citation type="submission" date="2022-12" db="EMBL/GenBank/DDBJ databases">
        <authorList>
            <person name="Mo P."/>
        </authorList>
    </citation>
    <scope>NUCLEOTIDE SEQUENCE [LARGE SCALE GENOMIC DNA]</scope>
    <source>
        <strain evidence="1 2">HUAS 2-6</strain>
    </source>
</reference>
<keyword evidence="2" id="KW-1185">Reference proteome</keyword>
<protein>
    <submittedName>
        <fullName evidence="1">Uncharacterized protein</fullName>
    </submittedName>
</protein>
<accession>A0ABY7NWU8</accession>
<organism evidence="1 2">
    <name type="scientific">Streptomyces camelliae</name>
    <dbReference type="NCBI Taxonomy" id="3004093"/>
    <lineage>
        <taxon>Bacteria</taxon>
        <taxon>Bacillati</taxon>
        <taxon>Actinomycetota</taxon>
        <taxon>Actinomycetes</taxon>
        <taxon>Kitasatosporales</taxon>
        <taxon>Streptomycetaceae</taxon>
        <taxon>Streptomyces</taxon>
    </lineage>
</organism>